<reference evidence="2" key="2">
    <citation type="submission" date="2020-06" db="EMBL/GenBank/DDBJ databases">
        <authorList>
            <person name="Sheffer M."/>
        </authorList>
    </citation>
    <scope>NUCLEOTIDE SEQUENCE</scope>
</reference>
<feature type="region of interest" description="Disordered" evidence="1">
    <location>
        <begin position="168"/>
        <end position="201"/>
    </location>
</feature>
<gene>
    <name evidence="2" type="ORF">HNY73_011583</name>
</gene>
<dbReference type="AlphaFoldDB" id="A0A8T0F1J4"/>
<evidence type="ECO:0000313" key="2">
    <source>
        <dbReference type="EMBL" id="KAF8784188.1"/>
    </source>
</evidence>
<comment type="caution">
    <text evidence="2">The sequence shown here is derived from an EMBL/GenBank/DDBJ whole genome shotgun (WGS) entry which is preliminary data.</text>
</comment>
<protein>
    <submittedName>
        <fullName evidence="2">Uncharacterized protein</fullName>
    </submittedName>
</protein>
<feature type="non-terminal residue" evidence="2">
    <location>
        <position position="219"/>
    </location>
</feature>
<name>A0A8T0F1J4_ARGBR</name>
<proteinExistence type="predicted"/>
<accession>A0A8T0F1J4</accession>
<dbReference type="Proteomes" id="UP000807504">
    <property type="component" value="Unassembled WGS sequence"/>
</dbReference>
<evidence type="ECO:0000256" key="1">
    <source>
        <dbReference type="SAM" id="MobiDB-lite"/>
    </source>
</evidence>
<keyword evidence="3" id="KW-1185">Reference proteome</keyword>
<dbReference type="EMBL" id="JABXBU010000227">
    <property type="protein sequence ID" value="KAF8784188.1"/>
    <property type="molecule type" value="Genomic_DNA"/>
</dbReference>
<organism evidence="2 3">
    <name type="scientific">Argiope bruennichi</name>
    <name type="common">Wasp spider</name>
    <name type="synonym">Aranea bruennichi</name>
    <dbReference type="NCBI Taxonomy" id="94029"/>
    <lineage>
        <taxon>Eukaryota</taxon>
        <taxon>Metazoa</taxon>
        <taxon>Ecdysozoa</taxon>
        <taxon>Arthropoda</taxon>
        <taxon>Chelicerata</taxon>
        <taxon>Arachnida</taxon>
        <taxon>Araneae</taxon>
        <taxon>Araneomorphae</taxon>
        <taxon>Entelegynae</taxon>
        <taxon>Araneoidea</taxon>
        <taxon>Araneidae</taxon>
        <taxon>Argiope</taxon>
    </lineage>
</organism>
<reference evidence="2" key="1">
    <citation type="journal article" date="2020" name="bioRxiv">
        <title>Chromosome-level reference genome of the European wasp spider Argiope bruennichi: a resource for studies on range expansion and evolutionary adaptation.</title>
        <authorList>
            <person name="Sheffer M.M."/>
            <person name="Hoppe A."/>
            <person name="Krehenwinkel H."/>
            <person name="Uhl G."/>
            <person name="Kuss A.W."/>
            <person name="Jensen L."/>
            <person name="Jensen C."/>
            <person name="Gillespie R.G."/>
            <person name="Hoff K.J."/>
            <person name="Prost S."/>
        </authorList>
    </citation>
    <scope>NUCLEOTIDE SEQUENCE</scope>
</reference>
<evidence type="ECO:0000313" key="3">
    <source>
        <dbReference type="Proteomes" id="UP000807504"/>
    </source>
</evidence>
<sequence length="219" mass="24813">MVDPFLTSLVFVTRAVANPAREETLRCTERSPESIGRILFARWTGRNRRVTWQMQLISGGTPSLQSVHPGRGKNTAANVLERSLRRLEGILLPRWTGRKPKGVATQENGRNSANVLKEARGDWKYPFFGRWTEETEGGTGQLSLFRRHSFSQACTQRRKKTLRINEEARGDGGSFGSWTEETRRERCQPGEGETYSVECTEEARGIEDPLARWTGRTEG</sequence>